<dbReference type="Proteomes" id="UP000635606">
    <property type="component" value="Unassembled WGS sequence"/>
</dbReference>
<accession>A0A8J4EFV3</accession>
<protein>
    <recommendedName>
        <fullName evidence="2">Berberine/berberine-like domain-containing protein</fullName>
    </recommendedName>
</protein>
<feature type="domain" description="Berberine/berberine-like" evidence="2">
    <location>
        <begin position="75"/>
        <end position="110"/>
    </location>
</feature>
<proteinExistence type="predicted"/>
<dbReference type="GO" id="GO:0050660">
    <property type="term" value="F:flavin adenine dinucleotide binding"/>
    <property type="evidence" value="ECO:0007669"/>
    <property type="project" value="InterPro"/>
</dbReference>
<reference evidence="3" key="1">
    <citation type="submission" date="2021-01" db="EMBL/GenBank/DDBJ databases">
        <title>Whole genome shotgun sequence of Virgisporangium ochraceum NBRC 16418.</title>
        <authorList>
            <person name="Komaki H."/>
            <person name="Tamura T."/>
        </authorList>
    </citation>
    <scope>NUCLEOTIDE SEQUENCE</scope>
    <source>
        <strain evidence="3">NBRC 16418</strain>
    </source>
</reference>
<name>A0A8J4EFV3_9ACTN</name>
<keyword evidence="4" id="KW-1185">Reference proteome</keyword>
<dbReference type="Pfam" id="PF08031">
    <property type="entry name" value="BBE"/>
    <property type="match status" value="1"/>
</dbReference>
<dbReference type="EMBL" id="BOPH01000080">
    <property type="protein sequence ID" value="GIJ70482.1"/>
    <property type="molecule type" value="Genomic_DNA"/>
</dbReference>
<organism evidence="3 4">
    <name type="scientific">Virgisporangium ochraceum</name>
    <dbReference type="NCBI Taxonomy" id="65505"/>
    <lineage>
        <taxon>Bacteria</taxon>
        <taxon>Bacillati</taxon>
        <taxon>Actinomycetota</taxon>
        <taxon>Actinomycetes</taxon>
        <taxon>Micromonosporales</taxon>
        <taxon>Micromonosporaceae</taxon>
        <taxon>Virgisporangium</taxon>
    </lineage>
</organism>
<evidence type="ECO:0000313" key="4">
    <source>
        <dbReference type="Proteomes" id="UP000635606"/>
    </source>
</evidence>
<dbReference type="AlphaFoldDB" id="A0A8J4EFV3"/>
<evidence type="ECO:0000259" key="2">
    <source>
        <dbReference type="Pfam" id="PF08031"/>
    </source>
</evidence>
<sequence length="113" mass="12231">MVEVRHLGGALSRPPSTPSAVTRPDARFHLFAAAVGAPGMDGAFRPALDALLDAMRPWSAGASQVNFLTSYDTSPDRVRAAYAPDAFARLVGVKRRFDPKNLFRVNHNIPVTD</sequence>
<dbReference type="InterPro" id="IPR012951">
    <property type="entry name" value="BBE"/>
</dbReference>
<gene>
    <name evidence="3" type="ORF">Voc01_053990</name>
</gene>
<dbReference type="InterPro" id="IPR016169">
    <property type="entry name" value="FAD-bd_PCMH_sub2"/>
</dbReference>
<dbReference type="GO" id="GO:0016491">
    <property type="term" value="F:oxidoreductase activity"/>
    <property type="evidence" value="ECO:0007669"/>
    <property type="project" value="InterPro"/>
</dbReference>
<feature type="region of interest" description="Disordered" evidence="1">
    <location>
        <begin position="1"/>
        <end position="20"/>
    </location>
</feature>
<comment type="caution">
    <text evidence="3">The sequence shown here is derived from an EMBL/GenBank/DDBJ whole genome shotgun (WGS) entry which is preliminary data.</text>
</comment>
<dbReference type="Gene3D" id="3.30.465.10">
    <property type="match status" value="1"/>
</dbReference>
<evidence type="ECO:0000256" key="1">
    <source>
        <dbReference type="SAM" id="MobiDB-lite"/>
    </source>
</evidence>
<dbReference type="Gene3D" id="3.40.462.20">
    <property type="match status" value="1"/>
</dbReference>
<evidence type="ECO:0000313" key="3">
    <source>
        <dbReference type="EMBL" id="GIJ70482.1"/>
    </source>
</evidence>